<keyword evidence="1" id="KW-0004">4Fe-4S</keyword>
<dbReference type="AlphaFoldDB" id="R4KLG8"/>
<keyword evidence="4" id="KW-0411">Iron-sulfur</keyword>
<proteinExistence type="predicted"/>
<dbReference type="OrthoDB" id="9804603at2"/>
<dbReference type="InterPro" id="IPR017896">
    <property type="entry name" value="4Fe4S_Fe-S-bd"/>
</dbReference>
<dbReference type="KEGG" id="dgi:Desgi_3044"/>
<dbReference type="Gene3D" id="3.30.70.20">
    <property type="match status" value="1"/>
</dbReference>
<dbReference type="RefSeq" id="WP_006520710.1">
    <property type="nucleotide sequence ID" value="NC_021184.1"/>
</dbReference>
<dbReference type="PANTHER" id="PTHR43687">
    <property type="entry name" value="ADENYLYLSULFATE REDUCTASE, BETA SUBUNIT"/>
    <property type="match status" value="1"/>
</dbReference>
<evidence type="ECO:0000313" key="6">
    <source>
        <dbReference type="EMBL" id="AGL02422.1"/>
    </source>
</evidence>
<evidence type="ECO:0000313" key="7">
    <source>
        <dbReference type="Proteomes" id="UP000013520"/>
    </source>
</evidence>
<keyword evidence="6" id="KW-0670">Pyruvate</keyword>
<evidence type="ECO:0000256" key="4">
    <source>
        <dbReference type="ARBA" id="ARBA00023014"/>
    </source>
</evidence>
<dbReference type="eggNOG" id="COG1146">
    <property type="taxonomic scope" value="Bacteria"/>
</dbReference>
<sequence>MAMPARQYNSYGIHINRQWCKGCGICAALCGKKVILLDNRDKAVSVNPASCIGCGQCEIHCPELAISIHVV</sequence>
<dbReference type="GO" id="GO:0051539">
    <property type="term" value="F:4 iron, 4 sulfur cluster binding"/>
    <property type="evidence" value="ECO:0007669"/>
    <property type="project" value="UniProtKB-KW"/>
</dbReference>
<evidence type="ECO:0000256" key="3">
    <source>
        <dbReference type="ARBA" id="ARBA00023004"/>
    </source>
</evidence>
<dbReference type="GO" id="GO:0046872">
    <property type="term" value="F:metal ion binding"/>
    <property type="evidence" value="ECO:0007669"/>
    <property type="project" value="UniProtKB-KW"/>
</dbReference>
<evidence type="ECO:0000259" key="5">
    <source>
        <dbReference type="PROSITE" id="PS51379"/>
    </source>
</evidence>
<dbReference type="PROSITE" id="PS51379">
    <property type="entry name" value="4FE4S_FER_2"/>
    <property type="match status" value="2"/>
</dbReference>
<dbReference type="SUPFAM" id="SSF54862">
    <property type="entry name" value="4Fe-4S ferredoxins"/>
    <property type="match status" value="1"/>
</dbReference>
<dbReference type="InterPro" id="IPR017900">
    <property type="entry name" value="4Fe4S_Fe_S_CS"/>
</dbReference>
<dbReference type="STRING" id="767817.Desgi_3044"/>
<evidence type="ECO:0000256" key="1">
    <source>
        <dbReference type="ARBA" id="ARBA00022485"/>
    </source>
</evidence>
<reference evidence="6 7" key="1">
    <citation type="submission" date="2012-01" db="EMBL/GenBank/DDBJ databases">
        <title>Complete sequence of Desulfotomaculum gibsoniae DSM 7213.</title>
        <authorList>
            <consortium name="US DOE Joint Genome Institute"/>
            <person name="Lucas S."/>
            <person name="Han J."/>
            <person name="Lapidus A."/>
            <person name="Cheng J.-F."/>
            <person name="Goodwin L."/>
            <person name="Pitluck S."/>
            <person name="Peters L."/>
            <person name="Ovchinnikova G."/>
            <person name="Teshima H."/>
            <person name="Detter J.C."/>
            <person name="Han C."/>
            <person name="Tapia R."/>
            <person name="Land M."/>
            <person name="Hauser L."/>
            <person name="Kyrpides N."/>
            <person name="Ivanova N."/>
            <person name="Pagani I."/>
            <person name="Parshina S."/>
            <person name="Plugge C."/>
            <person name="Muyzer G."/>
            <person name="Kuever J."/>
            <person name="Ivanova A."/>
            <person name="Nazina T."/>
            <person name="Klenk H.-P."/>
            <person name="Brambilla E."/>
            <person name="Spring S."/>
            <person name="Stams A.F."/>
            <person name="Woyke T."/>
        </authorList>
    </citation>
    <scope>NUCLEOTIDE SEQUENCE [LARGE SCALE GENOMIC DNA]</scope>
    <source>
        <strain evidence="6 7">DSM 7213</strain>
    </source>
</reference>
<feature type="domain" description="4Fe-4S ferredoxin-type" evidence="5">
    <location>
        <begin position="11"/>
        <end position="40"/>
    </location>
</feature>
<keyword evidence="7" id="KW-1185">Reference proteome</keyword>
<dbReference type="HOGENOM" id="CLU_139698_5_3_9"/>
<dbReference type="PANTHER" id="PTHR43687:SF4">
    <property type="entry name" value="BLR5484 PROTEIN"/>
    <property type="match status" value="1"/>
</dbReference>
<dbReference type="InterPro" id="IPR050572">
    <property type="entry name" value="Fe-S_Ferredoxin"/>
</dbReference>
<feature type="domain" description="4Fe-4S ferredoxin-type" evidence="5">
    <location>
        <begin position="42"/>
        <end position="71"/>
    </location>
</feature>
<dbReference type="PROSITE" id="PS00198">
    <property type="entry name" value="4FE4S_FER_1"/>
    <property type="match status" value="1"/>
</dbReference>
<dbReference type="Proteomes" id="UP000013520">
    <property type="component" value="Chromosome"/>
</dbReference>
<accession>R4KLG8</accession>
<name>R4KLG8_9FIRM</name>
<organism evidence="6 7">
    <name type="scientific">Desulfoscipio gibsoniae DSM 7213</name>
    <dbReference type="NCBI Taxonomy" id="767817"/>
    <lineage>
        <taxon>Bacteria</taxon>
        <taxon>Bacillati</taxon>
        <taxon>Bacillota</taxon>
        <taxon>Clostridia</taxon>
        <taxon>Eubacteriales</taxon>
        <taxon>Desulfallaceae</taxon>
        <taxon>Desulfoscipio</taxon>
    </lineage>
</organism>
<dbReference type="EMBL" id="CP003273">
    <property type="protein sequence ID" value="AGL02422.1"/>
    <property type="molecule type" value="Genomic_DNA"/>
</dbReference>
<protein>
    <submittedName>
        <fullName evidence="6">Indolepyruvate ferredoxin oxidreductase, alpha/beta subunit</fullName>
    </submittedName>
</protein>
<keyword evidence="3" id="KW-0408">Iron</keyword>
<dbReference type="Pfam" id="PF13237">
    <property type="entry name" value="Fer4_10"/>
    <property type="match status" value="1"/>
</dbReference>
<keyword evidence="2" id="KW-0479">Metal-binding</keyword>
<evidence type="ECO:0000256" key="2">
    <source>
        <dbReference type="ARBA" id="ARBA00022723"/>
    </source>
</evidence>
<gene>
    <name evidence="6" type="ORF">Desgi_3044</name>
</gene>